<protein>
    <recommendedName>
        <fullName evidence="8">PIN domain-containing protein</fullName>
    </recommendedName>
</protein>
<dbReference type="GO" id="GO:0046872">
    <property type="term" value="F:metal ion binding"/>
    <property type="evidence" value="ECO:0007669"/>
    <property type="project" value="UniProtKB-KW"/>
</dbReference>
<evidence type="ECO:0000313" key="9">
    <source>
        <dbReference type="EMBL" id="OGG00955.1"/>
    </source>
</evidence>
<sequence>MRIVSDTSILIDFLRTKLPEESIYYKLIQENYLIISIITVAELFSGKSAQTKKGKEKLNDLFKGIEIRIPYMEDAVRAGEIRYKHQLSMADAMVAALALKLNLPLVTLDQKSFERIKSLDIFPLHGL</sequence>
<name>A0A1F5YLD6_9BACT</name>
<dbReference type="InterPro" id="IPR002716">
    <property type="entry name" value="PIN_dom"/>
</dbReference>
<evidence type="ECO:0000256" key="7">
    <source>
        <dbReference type="ARBA" id="ARBA00038093"/>
    </source>
</evidence>
<feature type="domain" description="PIN" evidence="8">
    <location>
        <begin position="1"/>
        <end position="114"/>
    </location>
</feature>
<keyword evidence="3" id="KW-0540">Nuclease</keyword>
<dbReference type="Proteomes" id="UP000177396">
    <property type="component" value="Unassembled WGS sequence"/>
</dbReference>
<dbReference type="PANTHER" id="PTHR33653:SF1">
    <property type="entry name" value="RIBONUCLEASE VAPC2"/>
    <property type="match status" value="1"/>
</dbReference>
<evidence type="ECO:0000256" key="3">
    <source>
        <dbReference type="ARBA" id="ARBA00022722"/>
    </source>
</evidence>
<accession>A0A1F5YLD6</accession>
<keyword evidence="6" id="KW-0460">Magnesium</keyword>
<dbReference type="SMART" id="SM00670">
    <property type="entry name" value="PINc"/>
    <property type="match status" value="1"/>
</dbReference>
<dbReference type="EMBL" id="MFJB01000004">
    <property type="protein sequence ID" value="OGG00955.1"/>
    <property type="molecule type" value="Genomic_DNA"/>
</dbReference>
<reference evidence="9 10" key="1">
    <citation type="journal article" date="2016" name="Nat. Commun.">
        <title>Thousands of microbial genomes shed light on interconnected biogeochemical processes in an aquifer system.</title>
        <authorList>
            <person name="Anantharaman K."/>
            <person name="Brown C.T."/>
            <person name="Hug L.A."/>
            <person name="Sharon I."/>
            <person name="Castelle C.J."/>
            <person name="Probst A.J."/>
            <person name="Thomas B.C."/>
            <person name="Singh A."/>
            <person name="Wilkins M.J."/>
            <person name="Karaoz U."/>
            <person name="Brodie E.L."/>
            <person name="Williams K.H."/>
            <person name="Hubbard S.S."/>
            <person name="Banfield J.F."/>
        </authorList>
    </citation>
    <scope>NUCLEOTIDE SEQUENCE [LARGE SCALE GENOMIC DNA]</scope>
</reference>
<evidence type="ECO:0000256" key="6">
    <source>
        <dbReference type="ARBA" id="ARBA00022842"/>
    </source>
</evidence>
<dbReference type="GO" id="GO:0004518">
    <property type="term" value="F:nuclease activity"/>
    <property type="evidence" value="ECO:0007669"/>
    <property type="project" value="UniProtKB-KW"/>
</dbReference>
<dbReference type="SUPFAM" id="SSF88723">
    <property type="entry name" value="PIN domain-like"/>
    <property type="match status" value="1"/>
</dbReference>
<dbReference type="InterPro" id="IPR029060">
    <property type="entry name" value="PIN-like_dom_sf"/>
</dbReference>
<dbReference type="PANTHER" id="PTHR33653">
    <property type="entry name" value="RIBONUCLEASE VAPC2"/>
    <property type="match status" value="1"/>
</dbReference>
<dbReference type="Gene3D" id="3.40.50.1010">
    <property type="entry name" value="5'-nuclease"/>
    <property type="match status" value="1"/>
</dbReference>
<comment type="caution">
    <text evidence="9">The sequence shown here is derived from an EMBL/GenBank/DDBJ whole genome shotgun (WGS) entry which is preliminary data.</text>
</comment>
<comment type="cofactor">
    <cofactor evidence="1">
        <name>Mg(2+)</name>
        <dbReference type="ChEBI" id="CHEBI:18420"/>
    </cofactor>
</comment>
<proteinExistence type="inferred from homology"/>
<gene>
    <name evidence="9" type="ORF">A2153_02560</name>
</gene>
<keyword evidence="2" id="KW-1277">Toxin-antitoxin system</keyword>
<comment type="similarity">
    <text evidence="7">Belongs to the PINc/VapC protein family.</text>
</comment>
<dbReference type="InterPro" id="IPR050556">
    <property type="entry name" value="Type_II_TA_system_RNase"/>
</dbReference>
<evidence type="ECO:0000313" key="10">
    <source>
        <dbReference type="Proteomes" id="UP000177396"/>
    </source>
</evidence>
<dbReference type="Pfam" id="PF01850">
    <property type="entry name" value="PIN"/>
    <property type="match status" value="1"/>
</dbReference>
<evidence type="ECO:0000259" key="8">
    <source>
        <dbReference type="SMART" id="SM00670"/>
    </source>
</evidence>
<evidence type="ECO:0000256" key="5">
    <source>
        <dbReference type="ARBA" id="ARBA00022801"/>
    </source>
</evidence>
<dbReference type="GO" id="GO:0016787">
    <property type="term" value="F:hydrolase activity"/>
    <property type="evidence" value="ECO:0007669"/>
    <property type="project" value="UniProtKB-KW"/>
</dbReference>
<evidence type="ECO:0000256" key="4">
    <source>
        <dbReference type="ARBA" id="ARBA00022723"/>
    </source>
</evidence>
<evidence type="ECO:0000256" key="1">
    <source>
        <dbReference type="ARBA" id="ARBA00001946"/>
    </source>
</evidence>
<keyword evidence="5" id="KW-0378">Hydrolase</keyword>
<evidence type="ECO:0000256" key="2">
    <source>
        <dbReference type="ARBA" id="ARBA00022649"/>
    </source>
</evidence>
<keyword evidence="4" id="KW-0479">Metal-binding</keyword>
<organism evidence="9 10">
    <name type="scientific">Candidatus Gottesmanbacteria bacterium RBG_16_38_7b</name>
    <dbReference type="NCBI Taxonomy" id="1798372"/>
    <lineage>
        <taxon>Bacteria</taxon>
        <taxon>Candidatus Gottesmaniibacteriota</taxon>
    </lineage>
</organism>
<dbReference type="AlphaFoldDB" id="A0A1F5YLD6"/>